<proteinExistence type="predicted"/>
<gene>
    <name evidence="7" type="ORF">N7452_011246</name>
</gene>
<feature type="transmembrane region" description="Helical" evidence="5">
    <location>
        <begin position="73"/>
        <end position="93"/>
    </location>
</feature>
<reference evidence="7" key="1">
    <citation type="submission" date="2022-12" db="EMBL/GenBank/DDBJ databases">
        <authorList>
            <person name="Petersen C."/>
        </authorList>
    </citation>
    <scope>NUCLEOTIDE SEQUENCE</scope>
    <source>
        <strain evidence="7">IBT 35673</strain>
    </source>
</reference>
<feature type="transmembrane region" description="Helical" evidence="5">
    <location>
        <begin position="113"/>
        <end position="134"/>
    </location>
</feature>
<keyword evidence="4 5" id="KW-0472">Membrane</keyword>
<dbReference type="PANTHER" id="PTHR37451:SF1">
    <property type="entry name" value="MARVEL DOMAIN-CONTAINING PROTEIN"/>
    <property type="match status" value="1"/>
</dbReference>
<name>A0A9W9Q4Z1_PENBR</name>
<evidence type="ECO:0000259" key="6">
    <source>
        <dbReference type="Pfam" id="PF01284"/>
    </source>
</evidence>
<feature type="transmembrane region" description="Helical" evidence="5">
    <location>
        <begin position="7"/>
        <end position="28"/>
    </location>
</feature>
<evidence type="ECO:0000313" key="8">
    <source>
        <dbReference type="Proteomes" id="UP001147695"/>
    </source>
</evidence>
<keyword evidence="3 5" id="KW-1133">Transmembrane helix</keyword>
<dbReference type="InterPro" id="IPR008253">
    <property type="entry name" value="Marvel"/>
</dbReference>
<evidence type="ECO:0000256" key="3">
    <source>
        <dbReference type="ARBA" id="ARBA00022989"/>
    </source>
</evidence>
<evidence type="ECO:0000313" key="7">
    <source>
        <dbReference type="EMBL" id="KAJ5322957.1"/>
    </source>
</evidence>
<protein>
    <recommendedName>
        <fullName evidence="6">MARVEL domain-containing protein</fullName>
    </recommendedName>
</protein>
<sequence>MAIPWLLPVRIAQALFGVIVIGLTGYVVSTYWDSWAWSDTVNFVLFLGCWTAFVAVPYLALSPIFFPRLAHHLVIPAVEVITMIFWFAGFIAIGAQLPPPRYCHTSACSSLQAATIFGAFEWAMFAVTTFFAVLDMKNHRRSGESAKTHSNAHVGV</sequence>
<dbReference type="AlphaFoldDB" id="A0A9W9Q4Z1"/>
<dbReference type="PANTHER" id="PTHR37451">
    <property type="entry name" value="MARVEL DOMAIN"/>
    <property type="match status" value="1"/>
</dbReference>
<keyword evidence="2 5" id="KW-0812">Transmembrane</keyword>
<evidence type="ECO:0000256" key="1">
    <source>
        <dbReference type="ARBA" id="ARBA00004141"/>
    </source>
</evidence>
<comment type="subcellular location">
    <subcellularLocation>
        <location evidence="1">Membrane</location>
        <topology evidence="1">Multi-pass membrane protein</topology>
    </subcellularLocation>
</comment>
<feature type="domain" description="MARVEL" evidence="6">
    <location>
        <begin position="7"/>
        <end position="131"/>
    </location>
</feature>
<reference evidence="7" key="2">
    <citation type="journal article" date="2023" name="IMA Fungus">
        <title>Comparative genomic study of the Penicillium genus elucidates a diverse pangenome and 15 lateral gene transfer events.</title>
        <authorList>
            <person name="Petersen C."/>
            <person name="Sorensen T."/>
            <person name="Nielsen M.R."/>
            <person name="Sondergaard T.E."/>
            <person name="Sorensen J.L."/>
            <person name="Fitzpatrick D.A."/>
            <person name="Frisvad J.C."/>
            <person name="Nielsen K.L."/>
        </authorList>
    </citation>
    <scope>NUCLEOTIDE SEQUENCE</scope>
    <source>
        <strain evidence="7">IBT 35673</strain>
    </source>
</reference>
<evidence type="ECO:0000256" key="4">
    <source>
        <dbReference type="ARBA" id="ARBA00023136"/>
    </source>
</evidence>
<organism evidence="7 8">
    <name type="scientific">Penicillium brevicompactum</name>
    <dbReference type="NCBI Taxonomy" id="5074"/>
    <lineage>
        <taxon>Eukaryota</taxon>
        <taxon>Fungi</taxon>
        <taxon>Dikarya</taxon>
        <taxon>Ascomycota</taxon>
        <taxon>Pezizomycotina</taxon>
        <taxon>Eurotiomycetes</taxon>
        <taxon>Eurotiomycetidae</taxon>
        <taxon>Eurotiales</taxon>
        <taxon>Aspergillaceae</taxon>
        <taxon>Penicillium</taxon>
    </lineage>
</organism>
<feature type="transmembrane region" description="Helical" evidence="5">
    <location>
        <begin position="40"/>
        <end position="61"/>
    </location>
</feature>
<accession>A0A9W9Q4Z1</accession>
<dbReference type="EMBL" id="JAPZBQ010000006">
    <property type="protein sequence ID" value="KAJ5322957.1"/>
    <property type="molecule type" value="Genomic_DNA"/>
</dbReference>
<dbReference type="GO" id="GO:0016020">
    <property type="term" value="C:membrane"/>
    <property type="evidence" value="ECO:0007669"/>
    <property type="project" value="UniProtKB-SubCell"/>
</dbReference>
<comment type="caution">
    <text evidence="7">The sequence shown here is derived from an EMBL/GenBank/DDBJ whole genome shotgun (WGS) entry which is preliminary data.</text>
</comment>
<dbReference type="Proteomes" id="UP001147695">
    <property type="component" value="Unassembled WGS sequence"/>
</dbReference>
<dbReference type="Pfam" id="PF01284">
    <property type="entry name" value="MARVEL"/>
    <property type="match status" value="1"/>
</dbReference>
<evidence type="ECO:0000256" key="5">
    <source>
        <dbReference type="SAM" id="Phobius"/>
    </source>
</evidence>
<evidence type="ECO:0000256" key="2">
    <source>
        <dbReference type="ARBA" id="ARBA00022692"/>
    </source>
</evidence>